<gene>
    <name evidence="1" type="ORF">C1H46_027419</name>
</gene>
<dbReference type="AlphaFoldDB" id="A0A540LKN1"/>
<name>A0A540LKN1_MALBA</name>
<keyword evidence="2" id="KW-1185">Reference proteome</keyword>
<sequence>MEIVPTTSYDNLKRYWRRRRYQKLNGEPRKKMRVTRLGGGAKGSTSPKRSWKLKTKLRLMKFVSPMKLLTKLHNGYVDLMIRMAGKAGGVGRISAKKIAKPQDQVSVATCGDQLVDSRLVLEIYNRLAASRQLVDHGLIVESQSNFFNLMDM</sequence>
<comment type="caution">
    <text evidence="1">The sequence shown here is derived from an EMBL/GenBank/DDBJ whole genome shotgun (WGS) entry which is preliminary data.</text>
</comment>
<accession>A0A540LKN1</accession>
<organism evidence="1 2">
    <name type="scientific">Malus baccata</name>
    <name type="common">Siberian crab apple</name>
    <name type="synonym">Pyrus baccata</name>
    <dbReference type="NCBI Taxonomy" id="106549"/>
    <lineage>
        <taxon>Eukaryota</taxon>
        <taxon>Viridiplantae</taxon>
        <taxon>Streptophyta</taxon>
        <taxon>Embryophyta</taxon>
        <taxon>Tracheophyta</taxon>
        <taxon>Spermatophyta</taxon>
        <taxon>Magnoliopsida</taxon>
        <taxon>eudicotyledons</taxon>
        <taxon>Gunneridae</taxon>
        <taxon>Pentapetalae</taxon>
        <taxon>rosids</taxon>
        <taxon>fabids</taxon>
        <taxon>Rosales</taxon>
        <taxon>Rosaceae</taxon>
        <taxon>Amygdaloideae</taxon>
        <taxon>Maleae</taxon>
        <taxon>Malus</taxon>
    </lineage>
</organism>
<reference evidence="1 2" key="1">
    <citation type="journal article" date="2019" name="G3 (Bethesda)">
        <title>Sequencing of a Wild Apple (Malus baccata) Genome Unravels the Differences Between Cultivated and Wild Apple Species Regarding Disease Resistance and Cold Tolerance.</title>
        <authorList>
            <person name="Chen X."/>
        </authorList>
    </citation>
    <scope>NUCLEOTIDE SEQUENCE [LARGE SCALE GENOMIC DNA]</scope>
    <source>
        <strain evidence="2">cv. Shandingzi</strain>
        <tissue evidence="1">Leaves</tissue>
    </source>
</reference>
<dbReference type="Proteomes" id="UP000315295">
    <property type="component" value="Unassembled WGS sequence"/>
</dbReference>
<dbReference type="PANTHER" id="PTHR33702:SF2">
    <property type="match status" value="1"/>
</dbReference>
<dbReference type="STRING" id="106549.A0A540LKN1"/>
<evidence type="ECO:0000313" key="2">
    <source>
        <dbReference type="Proteomes" id="UP000315295"/>
    </source>
</evidence>
<evidence type="ECO:0000313" key="1">
    <source>
        <dbReference type="EMBL" id="TQD87036.1"/>
    </source>
</evidence>
<dbReference type="PANTHER" id="PTHR33702">
    <property type="entry name" value="BNAA09G40010D PROTEIN"/>
    <property type="match status" value="1"/>
</dbReference>
<dbReference type="EMBL" id="VIEB01000550">
    <property type="protein sequence ID" value="TQD87036.1"/>
    <property type="molecule type" value="Genomic_DNA"/>
</dbReference>
<protein>
    <submittedName>
        <fullName evidence="1">Uncharacterized protein</fullName>
    </submittedName>
</protein>
<proteinExistence type="predicted"/>